<dbReference type="Proteomes" id="UP001152797">
    <property type="component" value="Unassembled WGS sequence"/>
</dbReference>
<dbReference type="SMART" id="SM00563">
    <property type="entry name" value="PlsC"/>
    <property type="match status" value="1"/>
</dbReference>
<keyword evidence="4 10" id="KW-0812">Transmembrane</keyword>
<evidence type="ECO:0000256" key="8">
    <source>
        <dbReference type="ARBA" id="ARBA00023286"/>
    </source>
</evidence>
<keyword evidence="9" id="KW-0407">Ion channel</keyword>
<feature type="domain" description="Phospholipid/glycerol acyltransferase" evidence="11">
    <location>
        <begin position="207"/>
        <end position="327"/>
    </location>
</feature>
<dbReference type="PANTHER" id="PTHR10125">
    <property type="entry name" value="P2X PURINOCEPTOR"/>
    <property type="match status" value="1"/>
</dbReference>
<sequence>MPGQTAMVTYIVFGIFIYNQGYLDYEPSRGAVATHVHGNFVAVSSGRPKVRYFTAEEITTPGLENGNVFVTTRQSLTHQKRGVCEDKDMPCENDEDCHAQVDGKCSEKGFCVEPSWCAVEEETMVSSFSVEDATRKGPPQCRPICVPFFLVTVLYVQLLHGLATLLLLLGIQVPPDKTGVHLLGLVGTSFATTSRSHPVMDDTSAPVMFLSNHRSWGDFVVDCTLLGSPSFISRTLVALGIPFTAAYGFLRGWIWFFQRGKKRAGGTVEWTARFWAESHDMYSGKGVVMYPEGTRSLSPEGLPLKPGGLVSVHRLGWPVQIVITTNKEFVMAEKVCVVGCGTKCVSSVSAPVYPSQQENPDEFIQRVQEVWNATWKDAYSSAGVERPSPQLPGVQDQQITFSFAGPLKLQIARVLAVLLVDADETYELDAVADLAIWVKSSIQFVGMAPAKIWSTETDHAYPEPGYNLFTVRDLLLLCEPTPVRFEEISKLGAAIEVQFLWNCHINNDKCKPEVKVRRLDTLFDEAQ</sequence>
<evidence type="ECO:0000256" key="5">
    <source>
        <dbReference type="ARBA" id="ARBA00022989"/>
    </source>
</evidence>
<evidence type="ECO:0000313" key="15">
    <source>
        <dbReference type="Proteomes" id="UP001152797"/>
    </source>
</evidence>
<proteinExistence type="inferred from homology"/>
<accession>A0A9P1GS10</accession>
<dbReference type="Pfam" id="PF00864">
    <property type="entry name" value="P2X_receptor"/>
    <property type="match status" value="1"/>
</dbReference>
<dbReference type="InterPro" id="IPR027309">
    <property type="entry name" value="P2X_extracellular_dom_sf"/>
</dbReference>
<feature type="transmembrane region" description="Helical" evidence="10">
    <location>
        <begin position="144"/>
        <end position="171"/>
    </location>
</feature>
<protein>
    <submittedName>
        <fullName evidence="14">Phospholipid/glycerol acyltransferase domain-containing protein</fullName>
    </submittedName>
</protein>
<comment type="caution">
    <text evidence="12">The sequence shown here is derived from an EMBL/GenBank/DDBJ whole genome shotgun (WGS) entry which is preliminary data.</text>
</comment>
<comment type="subcellular location">
    <subcellularLocation>
        <location evidence="1">Endomembrane system</location>
    </subcellularLocation>
</comment>
<dbReference type="GO" id="GO:0016746">
    <property type="term" value="F:acyltransferase activity"/>
    <property type="evidence" value="ECO:0007669"/>
    <property type="project" value="UniProtKB-KW"/>
</dbReference>
<dbReference type="Gene3D" id="2.60.490.10">
    <property type="entry name" value="atp-gated p2x4 ion channel domain"/>
    <property type="match status" value="2"/>
</dbReference>
<dbReference type="EMBL" id="CAMXCT010006772">
    <property type="protein sequence ID" value="CAI4019790.1"/>
    <property type="molecule type" value="Genomic_DNA"/>
</dbReference>
<organism evidence="12">
    <name type="scientific">Cladocopium goreaui</name>
    <dbReference type="NCBI Taxonomy" id="2562237"/>
    <lineage>
        <taxon>Eukaryota</taxon>
        <taxon>Sar</taxon>
        <taxon>Alveolata</taxon>
        <taxon>Dinophyceae</taxon>
        <taxon>Suessiales</taxon>
        <taxon>Symbiodiniaceae</taxon>
        <taxon>Cladocopium</taxon>
    </lineage>
</organism>
<evidence type="ECO:0000256" key="7">
    <source>
        <dbReference type="ARBA" id="ARBA00023136"/>
    </source>
</evidence>
<keyword evidence="8" id="KW-1071">Ligand-gated ion channel</keyword>
<comment type="similarity">
    <text evidence="2">Belongs to the P2X receptor family.</text>
</comment>
<keyword evidence="3" id="KW-0813">Transport</keyword>
<keyword evidence="5 10" id="KW-1133">Transmembrane helix</keyword>
<dbReference type="GO" id="GO:0015267">
    <property type="term" value="F:channel activity"/>
    <property type="evidence" value="ECO:0007669"/>
    <property type="project" value="UniProtKB-ARBA"/>
</dbReference>
<dbReference type="SUPFAM" id="SSF69593">
    <property type="entry name" value="Glycerol-3-phosphate (1)-acyltransferase"/>
    <property type="match status" value="1"/>
</dbReference>
<evidence type="ECO:0000313" key="12">
    <source>
        <dbReference type="EMBL" id="CAI4019790.1"/>
    </source>
</evidence>
<dbReference type="EMBL" id="CAMXCT030006772">
    <property type="protein sequence ID" value="CAL4807102.1"/>
    <property type="molecule type" value="Genomic_DNA"/>
</dbReference>
<name>A0A9P1GS10_9DINO</name>
<evidence type="ECO:0000256" key="10">
    <source>
        <dbReference type="SAM" id="Phobius"/>
    </source>
</evidence>
<dbReference type="GO" id="GO:0012505">
    <property type="term" value="C:endomembrane system"/>
    <property type="evidence" value="ECO:0007669"/>
    <property type="project" value="UniProtKB-SubCell"/>
</dbReference>
<feature type="transmembrane region" description="Helical" evidence="10">
    <location>
        <begin position="236"/>
        <end position="257"/>
    </location>
</feature>
<dbReference type="AlphaFoldDB" id="A0A9P1GS10"/>
<dbReference type="OrthoDB" id="422047at2759"/>
<gene>
    <name evidence="12" type="ORF">C1SCF055_LOCUS44257</name>
</gene>
<reference evidence="12" key="1">
    <citation type="submission" date="2022-10" db="EMBL/GenBank/DDBJ databases">
        <authorList>
            <person name="Chen Y."/>
            <person name="Dougan E. K."/>
            <person name="Chan C."/>
            <person name="Rhodes N."/>
            <person name="Thang M."/>
        </authorList>
    </citation>
    <scope>NUCLEOTIDE SEQUENCE</scope>
</reference>
<reference evidence="13" key="2">
    <citation type="submission" date="2024-04" db="EMBL/GenBank/DDBJ databases">
        <authorList>
            <person name="Chen Y."/>
            <person name="Shah S."/>
            <person name="Dougan E. K."/>
            <person name="Thang M."/>
            <person name="Chan C."/>
        </authorList>
    </citation>
    <scope>NUCLEOTIDE SEQUENCE [LARGE SCALE GENOMIC DNA]</scope>
</reference>
<keyword evidence="6" id="KW-0406">Ion transport</keyword>
<evidence type="ECO:0000256" key="1">
    <source>
        <dbReference type="ARBA" id="ARBA00004308"/>
    </source>
</evidence>
<evidence type="ECO:0000256" key="2">
    <source>
        <dbReference type="ARBA" id="ARBA00009848"/>
    </source>
</evidence>
<dbReference type="InterPro" id="IPR059116">
    <property type="entry name" value="P2X_receptor"/>
</dbReference>
<dbReference type="EMBL" id="CAMXCT020006772">
    <property type="protein sequence ID" value="CAL1173165.1"/>
    <property type="molecule type" value="Genomic_DNA"/>
</dbReference>
<dbReference type="PANTHER" id="PTHR10125:SF31">
    <property type="entry name" value="P2X RECEPTOR E"/>
    <property type="match status" value="1"/>
</dbReference>
<evidence type="ECO:0000256" key="3">
    <source>
        <dbReference type="ARBA" id="ARBA00022448"/>
    </source>
</evidence>
<dbReference type="InterPro" id="IPR002123">
    <property type="entry name" value="Plipid/glycerol_acylTrfase"/>
</dbReference>
<keyword evidence="14" id="KW-0012">Acyltransferase</keyword>
<dbReference type="GO" id="GO:0070588">
    <property type="term" value="P:calcium ion transmembrane transport"/>
    <property type="evidence" value="ECO:0007669"/>
    <property type="project" value="TreeGrafter"/>
</dbReference>
<evidence type="ECO:0000256" key="4">
    <source>
        <dbReference type="ARBA" id="ARBA00022692"/>
    </source>
</evidence>
<dbReference type="Pfam" id="PF01553">
    <property type="entry name" value="Acyltransferase"/>
    <property type="match status" value="1"/>
</dbReference>
<evidence type="ECO:0000313" key="13">
    <source>
        <dbReference type="EMBL" id="CAL1173165.1"/>
    </source>
</evidence>
<keyword evidence="15" id="KW-1185">Reference proteome</keyword>
<keyword evidence="7 10" id="KW-0472">Membrane</keyword>
<evidence type="ECO:0000256" key="9">
    <source>
        <dbReference type="ARBA" id="ARBA00023303"/>
    </source>
</evidence>
<keyword evidence="14" id="KW-0808">Transferase</keyword>
<evidence type="ECO:0000256" key="6">
    <source>
        <dbReference type="ARBA" id="ARBA00023065"/>
    </source>
</evidence>
<evidence type="ECO:0000259" key="11">
    <source>
        <dbReference type="SMART" id="SM00563"/>
    </source>
</evidence>
<evidence type="ECO:0000313" key="14">
    <source>
        <dbReference type="EMBL" id="CAL4807102.1"/>
    </source>
</evidence>
<dbReference type="GO" id="GO:0016020">
    <property type="term" value="C:membrane"/>
    <property type="evidence" value="ECO:0007669"/>
    <property type="project" value="TreeGrafter"/>
</dbReference>
<dbReference type="GO" id="GO:0007165">
    <property type="term" value="P:signal transduction"/>
    <property type="evidence" value="ECO:0007669"/>
    <property type="project" value="UniProtKB-ARBA"/>
</dbReference>